<dbReference type="Gene3D" id="1.10.630.10">
    <property type="entry name" value="Cytochrome P450"/>
    <property type="match status" value="2"/>
</dbReference>
<dbReference type="GO" id="GO:0016712">
    <property type="term" value="F:oxidoreductase activity, acting on paired donors, with incorporation or reduction of molecular oxygen, reduced flavin or flavoprotein as one donor, and incorporation of one atom of oxygen"/>
    <property type="evidence" value="ECO:0007669"/>
    <property type="project" value="TreeGrafter"/>
</dbReference>
<evidence type="ECO:0000256" key="11">
    <source>
        <dbReference type="ARBA" id="ARBA00023033"/>
    </source>
</evidence>
<keyword evidence="5" id="KW-0349">Heme</keyword>
<dbReference type="GO" id="GO:0005789">
    <property type="term" value="C:endoplasmic reticulum membrane"/>
    <property type="evidence" value="ECO:0007669"/>
    <property type="project" value="UniProtKB-SubCell"/>
</dbReference>
<proteinExistence type="inferred from homology"/>
<dbReference type="InterPro" id="IPR050182">
    <property type="entry name" value="Cytochrome_P450_fam2"/>
</dbReference>
<reference evidence="13" key="1">
    <citation type="submission" date="2025-08" db="UniProtKB">
        <authorList>
            <consortium name="Ensembl"/>
        </authorList>
    </citation>
    <scope>IDENTIFICATION</scope>
</reference>
<evidence type="ECO:0000256" key="7">
    <source>
        <dbReference type="ARBA" id="ARBA00022824"/>
    </source>
</evidence>
<dbReference type="FunFam" id="1.10.630.10:FF:000238">
    <property type="entry name" value="Cytochrome P450 2A6"/>
    <property type="match status" value="1"/>
</dbReference>
<dbReference type="PANTHER" id="PTHR24300">
    <property type="entry name" value="CYTOCHROME P450 508A4-RELATED"/>
    <property type="match status" value="1"/>
</dbReference>
<evidence type="ECO:0000313" key="14">
    <source>
        <dbReference type="Proteomes" id="UP000694382"/>
    </source>
</evidence>
<dbReference type="GO" id="GO:0008392">
    <property type="term" value="F:arachidonate epoxygenase activity"/>
    <property type="evidence" value="ECO:0007669"/>
    <property type="project" value="TreeGrafter"/>
</dbReference>
<evidence type="ECO:0000256" key="6">
    <source>
        <dbReference type="ARBA" id="ARBA00022723"/>
    </source>
</evidence>
<evidence type="ECO:0000256" key="2">
    <source>
        <dbReference type="ARBA" id="ARBA00004174"/>
    </source>
</evidence>
<reference evidence="13" key="2">
    <citation type="submission" date="2025-09" db="UniProtKB">
        <authorList>
            <consortium name="Ensembl"/>
        </authorList>
    </citation>
    <scope>IDENTIFICATION</scope>
</reference>
<comment type="similarity">
    <text evidence="4">Belongs to the cytochrome P450 family.</text>
</comment>
<sequence length="311" mass="35656">MGFFWIFLNFFDFWDFDGIFFPFFFWIFGIFMLSERYGPVFTVWLGTRPVVVLRGTEAVREALVGNPEAFAGRGRLPTLESTFRGYGEGPKRPGFNPKTRWRQLRRFSLSVLRDFGMGRRSIESRIQEEAQELLKAFQDTQEQVFEEISRVIGPGRAPALADRALMPFTDAVIHEIQRCSDLLPMNVPHRVTQDTRFRGYLIPKGTDVYPLLSSVLHDPKSFRNPQKFDPGNFLDERGRFQRNEAFVPFSAGGTFVPGESLARSELFLFLASLLQRLRPEPLGPPESVPTAPRESGFGNIPPAFRLRLLPR</sequence>
<dbReference type="InterPro" id="IPR036396">
    <property type="entry name" value="Cyt_P450_sf"/>
</dbReference>
<dbReference type="GO" id="GO:0005506">
    <property type="term" value="F:iron ion binding"/>
    <property type="evidence" value="ECO:0007669"/>
    <property type="project" value="InterPro"/>
</dbReference>
<keyword evidence="14" id="KW-1185">Reference proteome</keyword>
<evidence type="ECO:0000256" key="9">
    <source>
        <dbReference type="ARBA" id="ARBA00023002"/>
    </source>
</evidence>
<organism evidence="13 14">
    <name type="scientific">Geospiza parvula</name>
    <name type="common">Small tree-finch</name>
    <name type="synonym">Camarhynchus parvulus</name>
    <dbReference type="NCBI Taxonomy" id="87175"/>
    <lineage>
        <taxon>Eukaryota</taxon>
        <taxon>Metazoa</taxon>
        <taxon>Chordata</taxon>
        <taxon>Craniata</taxon>
        <taxon>Vertebrata</taxon>
        <taxon>Euteleostomi</taxon>
        <taxon>Archelosauria</taxon>
        <taxon>Archosauria</taxon>
        <taxon>Dinosauria</taxon>
        <taxon>Saurischia</taxon>
        <taxon>Theropoda</taxon>
        <taxon>Coelurosauria</taxon>
        <taxon>Aves</taxon>
        <taxon>Neognathae</taxon>
        <taxon>Neoaves</taxon>
        <taxon>Telluraves</taxon>
        <taxon>Australaves</taxon>
        <taxon>Passeriformes</taxon>
        <taxon>Thraupidae</taxon>
        <taxon>Camarhynchus</taxon>
    </lineage>
</organism>
<dbReference type="InterPro" id="IPR001128">
    <property type="entry name" value="Cyt_P450"/>
</dbReference>
<protein>
    <submittedName>
        <fullName evidence="13">Uncharacterized protein</fullName>
    </submittedName>
</protein>
<evidence type="ECO:0000256" key="4">
    <source>
        <dbReference type="ARBA" id="ARBA00010617"/>
    </source>
</evidence>
<evidence type="ECO:0000313" key="13">
    <source>
        <dbReference type="Ensembl" id="ENSCPVP00000026609.1"/>
    </source>
</evidence>
<keyword evidence="10" id="KW-0408">Iron</keyword>
<dbReference type="GO" id="GO:0020037">
    <property type="term" value="F:heme binding"/>
    <property type="evidence" value="ECO:0007669"/>
    <property type="project" value="InterPro"/>
</dbReference>
<dbReference type="GO" id="GO:0019373">
    <property type="term" value="P:epoxygenase P450 pathway"/>
    <property type="evidence" value="ECO:0007669"/>
    <property type="project" value="TreeGrafter"/>
</dbReference>
<keyword evidence="8" id="KW-0492">Microsome</keyword>
<dbReference type="PANTHER" id="PTHR24300:SF424">
    <property type="entry name" value="CYTOCHROME P450"/>
    <property type="match status" value="1"/>
</dbReference>
<keyword evidence="12" id="KW-0472">Membrane</keyword>
<dbReference type="Proteomes" id="UP000694382">
    <property type="component" value="Unassembled WGS sequence"/>
</dbReference>
<evidence type="ECO:0000256" key="5">
    <source>
        <dbReference type="ARBA" id="ARBA00022617"/>
    </source>
</evidence>
<evidence type="ECO:0000256" key="8">
    <source>
        <dbReference type="ARBA" id="ARBA00022848"/>
    </source>
</evidence>
<keyword evidence="6" id="KW-0479">Metal-binding</keyword>
<dbReference type="SUPFAM" id="SSF48264">
    <property type="entry name" value="Cytochrome P450"/>
    <property type="match status" value="1"/>
</dbReference>
<dbReference type="InterPro" id="IPR002401">
    <property type="entry name" value="Cyt_P450_E_grp-I"/>
</dbReference>
<dbReference type="PRINTS" id="PR00463">
    <property type="entry name" value="EP450I"/>
</dbReference>
<keyword evidence="7" id="KW-0256">Endoplasmic reticulum</keyword>
<keyword evidence="11" id="KW-0503">Monooxygenase</keyword>
<comment type="cofactor">
    <cofactor evidence="1">
        <name>heme</name>
        <dbReference type="ChEBI" id="CHEBI:30413"/>
    </cofactor>
</comment>
<accession>A0A8U8BXJ0</accession>
<dbReference type="GO" id="GO:0006805">
    <property type="term" value="P:xenobiotic metabolic process"/>
    <property type="evidence" value="ECO:0007669"/>
    <property type="project" value="TreeGrafter"/>
</dbReference>
<dbReference type="Ensembl" id="ENSCPVT00000024534.1">
    <property type="protein sequence ID" value="ENSCPVP00000026609.1"/>
    <property type="gene ID" value="ENSCPVG00000016784.1"/>
</dbReference>
<dbReference type="Pfam" id="PF00067">
    <property type="entry name" value="p450"/>
    <property type="match status" value="1"/>
</dbReference>
<evidence type="ECO:0000256" key="10">
    <source>
        <dbReference type="ARBA" id="ARBA00023004"/>
    </source>
</evidence>
<evidence type="ECO:0000256" key="3">
    <source>
        <dbReference type="ARBA" id="ARBA00004406"/>
    </source>
</evidence>
<name>A0A8U8BXJ0_GEOPR</name>
<comment type="subcellular location">
    <subcellularLocation>
        <location evidence="3">Endoplasmic reticulum membrane</location>
        <topology evidence="3">Peripheral membrane protein</topology>
    </subcellularLocation>
    <subcellularLocation>
        <location evidence="2">Microsome membrane</location>
        <topology evidence="2">Peripheral membrane protein</topology>
    </subcellularLocation>
</comment>
<evidence type="ECO:0000256" key="12">
    <source>
        <dbReference type="ARBA" id="ARBA00023136"/>
    </source>
</evidence>
<dbReference type="AlphaFoldDB" id="A0A8U8BXJ0"/>
<evidence type="ECO:0000256" key="1">
    <source>
        <dbReference type="ARBA" id="ARBA00001971"/>
    </source>
</evidence>
<keyword evidence="9" id="KW-0560">Oxidoreductase</keyword>